<comment type="pathway">
    <text evidence="2">Protein modification; protein lipoylation via exogenous pathway; protein N(6)-(lipoyl)lysine from lipoate: step 2/2.</text>
</comment>
<dbReference type="UniPathway" id="UPA00537">
    <property type="reaction ID" value="UER00595"/>
</dbReference>
<evidence type="ECO:0000259" key="6">
    <source>
        <dbReference type="PROSITE" id="PS51733"/>
    </source>
</evidence>
<dbReference type="GO" id="GO:0009249">
    <property type="term" value="P:protein lipoylation"/>
    <property type="evidence" value="ECO:0007669"/>
    <property type="project" value="InterPro"/>
</dbReference>
<evidence type="ECO:0000256" key="4">
    <source>
        <dbReference type="ARBA" id="ARBA00015925"/>
    </source>
</evidence>
<organism evidence="7 8">
    <name type="scientific">Hortaea werneckii EXF-2000</name>
    <dbReference type="NCBI Taxonomy" id="1157616"/>
    <lineage>
        <taxon>Eukaryota</taxon>
        <taxon>Fungi</taxon>
        <taxon>Dikarya</taxon>
        <taxon>Ascomycota</taxon>
        <taxon>Pezizomycotina</taxon>
        <taxon>Dothideomycetes</taxon>
        <taxon>Dothideomycetidae</taxon>
        <taxon>Mycosphaerellales</taxon>
        <taxon>Teratosphaeriaceae</taxon>
        <taxon>Hortaea</taxon>
    </lineage>
</organism>
<name>A0A1Z5SS41_HORWE</name>
<dbReference type="PANTHER" id="PTHR12561:SF3">
    <property type="entry name" value="LIPOYLTRANSFERASE 1, MITOCHONDRIAL"/>
    <property type="match status" value="1"/>
</dbReference>
<dbReference type="GO" id="GO:0017118">
    <property type="term" value="F:lipoyltransferase activity"/>
    <property type="evidence" value="ECO:0007669"/>
    <property type="project" value="TreeGrafter"/>
</dbReference>
<keyword evidence="8" id="KW-1185">Reference proteome</keyword>
<dbReference type="InParanoid" id="A0A1Z5SS41"/>
<dbReference type="AlphaFoldDB" id="A0A1Z5SS41"/>
<comment type="caution">
    <text evidence="7">The sequence shown here is derived from an EMBL/GenBank/DDBJ whole genome shotgun (WGS) entry which is preliminary data.</text>
</comment>
<dbReference type="VEuPathDB" id="FungiDB:BTJ68_12494"/>
<dbReference type="PANTHER" id="PTHR12561">
    <property type="entry name" value="LIPOATE-PROTEIN LIGASE"/>
    <property type="match status" value="1"/>
</dbReference>
<evidence type="ECO:0000256" key="3">
    <source>
        <dbReference type="ARBA" id="ARBA00008242"/>
    </source>
</evidence>
<protein>
    <recommendedName>
        <fullName evidence="4">Putative lipoate-protein ligase A</fullName>
    </recommendedName>
</protein>
<dbReference type="EMBL" id="MUNK01000284">
    <property type="protein sequence ID" value="OTA23655.1"/>
    <property type="molecule type" value="Genomic_DNA"/>
</dbReference>
<evidence type="ECO:0000256" key="5">
    <source>
        <dbReference type="SAM" id="MobiDB-lite"/>
    </source>
</evidence>
<dbReference type="STRING" id="1157616.A0A1Z5SS41"/>
<dbReference type="SUPFAM" id="SSF55681">
    <property type="entry name" value="Class II aaRS and biotin synthetases"/>
    <property type="match status" value="1"/>
</dbReference>
<comment type="function">
    <text evidence="1">Catalyzes both the ATP-dependent activation of exogenously supplied lipoate to lipoyl-AMP and the transfer of the activated lipoyl onto the lipoyl domains of lipoate-dependent enzymes.</text>
</comment>
<dbReference type="InterPro" id="IPR045864">
    <property type="entry name" value="aa-tRNA-synth_II/BPL/LPL"/>
</dbReference>
<dbReference type="Proteomes" id="UP000194280">
    <property type="component" value="Unassembled WGS sequence"/>
</dbReference>
<gene>
    <name evidence="7" type="ORF">BTJ68_12494</name>
</gene>
<dbReference type="InterPro" id="IPR004562">
    <property type="entry name" value="LipoylTrfase_LipoateP_Ligase"/>
</dbReference>
<feature type="region of interest" description="Disordered" evidence="5">
    <location>
        <begin position="180"/>
        <end position="200"/>
    </location>
</feature>
<reference evidence="7 8" key="1">
    <citation type="submission" date="2017-01" db="EMBL/GenBank/DDBJ databases">
        <title>The recent genome duplication of the halophilic yeast Hortaea werneckii: insights from long-read sequencing.</title>
        <authorList>
            <person name="Sinha S."/>
            <person name="Flibotte S."/>
            <person name="Neira M."/>
            <person name="Lenassi M."/>
            <person name="Gostincar C."/>
            <person name="Stajich J.E."/>
            <person name="Nislow C.E."/>
        </authorList>
    </citation>
    <scope>NUCLEOTIDE SEQUENCE [LARGE SCALE GENOMIC DNA]</scope>
    <source>
        <strain evidence="7 8">EXF-2000</strain>
    </source>
</reference>
<proteinExistence type="inferred from homology"/>
<accession>A0A1Z5SS41</accession>
<dbReference type="PROSITE" id="PS51733">
    <property type="entry name" value="BPL_LPL_CATALYTIC"/>
    <property type="match status" value="1"/>
</dbReference>
<dbReference type="GO" id="GO:0005739">
    <property type="term" value="C:mitochondrion"/>
    <property type="evidence" value="ECO:0007669"/>
    <property type="project" value="TreeGrafter"/>
</dbReference>
<feature type="domain" description="BPL/LPL catalytic" evidence="6">
    <location>
        <begin position="61"/>
        <end position="281"/>
    </location>
</feature>
<dbReference type="Pfam" id="PF21948">
    <property type="entry name" value="LplA-B_cat"/>
    <property type="match status" value="1"/>
</dbReference>
<dbReference type="Gene3D" id="3.30.930.10">
    <property type="entry name" value="Bira Bifunctional Protein, Domain 2"/>
    <property type="match status" value="1"/>
</dbReference>
<evidence type="ECO:0000256" key="2">
    <source>
        <dbReference type="ARBA" id="ARBA00005085"/>
    </source>
</evidence>
<evidence type="ECO:0000256" key="1">
    <source>
        <dbReference type="ARBA" id="ARBA00003253"/>
    </source>
</evidence>
<dbReference type="FunCoup" id="A0A1Z5SS41">
    <property type="interactions" value="459"/>
</dbReference>
<evidence type="ECO:0000313" key="7">
    <source>
        <dbReference type="EMBL" id="OTA23655.1"/>
    </source>
</evidence>
<dbReference type="CDD" id="cd16443">
    <property type="entry name" value="LplA"/>
    <property type="match status" value="1"/>
</dbReference>
<comment type="similarity">
    <text evidence="3">Belongs to the LplA family.</text>
</comment>
<sequence length="411" mass="46066">MIPSTRPWTRARLSKRPFASRRWLSQSALDRLAEPVQSYISTSRDPYLNLSIEHHLLQKSAPESALLFLYINRPSIIIGRNQNPWVEANLALLDPARHNHPETEPPGLGVVDLVRRRSGGGTVFHDEGNVNWTVISPPKDFTRDKHAEMVVRALRSCDVDRSRVNERHDIVLDQGARAIETGSDDTHSTPYMSDSGNSRPLKVSGSAYKLTRQRALHHGTCLLSSPNLNVIPDYLHSPAKPFISARGVESVSSPVGNILLNNDRFISTVQEQFARLYGVGNKPQAVDEAWLEHNAIRKGYDEMRSLEWTYLQTPQFTVSNASDNEARIHFELSVRNGAINGGFVCEVGEDQPKIDISPSTIGQRLHEIQNFDSFVSRAFPTLGAPEGSQLSAWLHRMLPNPAYFTHKEKTS</sequence>
<dbReference type="OrthoDB" id="201621at2759"/>
<dbReference type="InterPro" id="IPR004143">
    <property type="entry name" value="BPL_LPL_catalytic"/>
</dbReference>
<evidence type="ECO:0000313" key="8">
    <source>
        <dbReference type="Proteomes" id="UP000194280"/>
    </source>
</evidence>
<feature type="compositionally biased region" description="Polar residues" evidence="5">
    <location>
        <begin position="188"/>
        <end position="198"/>
    </location>
</feature>